<reference evidence="1" key="1">
    <citation type="submission" date="2020-02" db="EMBL/GenBank/DDBJ databases">
        <authorList>
            <person name="Meier V. D."/>
        </authorList>
    </citation>
    <scope>NUCLEOTIDE SEQUENCE</scope>
    <source>
        <strain evidence="1">AVDCRST_MAG87</strain>
    </source>
</reference>
<evidence type="ECO:0000313" key="1">
    <source>
        <dbReference type="EMBL" id="CAA9586430.1"/>
    </source>
</evidence>
<name>A0A6J4VRA8_9BACT</name>
<feature type="non-terminal residue" evidence="1">
    <location>
        <position position="55"/>
    </location>
</feature>
<dbReference type="AlphaFoldDB" id="A0A6J4VRA8"/>
<sequence length="55" mass="6544">DRRVGRANARPDADADYVRRRVRLRERGVPVANRDPRHLFRRDAPRRSCLHTPEL</sequence>
<protein>
    <submittedName>
        <fullName evidence="1">Uncharacterized protein</fullName>
    </submittedName>
</protein>
<proteinExistence type="predicted"/>
<gene>
    <name evidence="1" type="ORF">AVDCRST_MAG87-4005</name>
</gene>
<feature type="non-terminal residue" evidence="1">
    <location>
        <position position="1"/>
    </location>
</feature>
<accession>A0A6J4VRA8</accession>
<organism evidence="1">
    <name type="scientific">uncultured Thermomicrobiales bacterium</name>
    <dbReference type="NCBI Taxonomy" id="1645740"/>
    <lineage>
        <taxon>Bacteria</taxon>
        <taxon>Pseudomonadati</taxon>
        <taxon>Thermomicrobiota</taxon>
        <taxon>Thermomicrobia</taxon>
        <taxon>Thermomicrobiales</taxon>
        <taxon>environmental samples</taxon>
    </lineage>
</organism>
<dbReference type="EMBL" id="CADCWJ010000887">
    <property type="protein sequence ID" value="CAA9586430.1"/>
    <property type="molecule type" value="Genomic_DNA"/>
</dbReference>